<sequence length="218" mass="24422">MSDVLLLMRRLIVLLGMAVALLFGLLVLMYSHQPREYEVNYTIAVSFYSAEGSQSWDLGWMVVGVGRENYTMGVFKYPGAELLVFEATEGGRNYTAVCAMGRCFRDTPQRDLDVLNFKVTDIKATGKCRHMGYEGEVYRVEGVFDLLAEVARARGVEFNVTGAGEVCIAGDLLLWARERYVFNVGGRQAVFVVVINASKIGPYNEERYREILQKAKAS</sequence>
<dbReference type="OrthoDB" id="24329at2157"/>
<evidence type="ECO:0000256" key="1">
    <source>
        <dbReference type="SAM" id="Phobius"/>
    </source>
</evidence>
<comment type="caution">
    <text evidence="2">The sequence shown here is derived from an EMBL/GenBank/DDBJ whole genome shotgun (WGS) entry which is preliminary data.</text>
</comment>
<organism evidence="2 5">
    <name type="scientific">Pyrobaculum aerophilum</name>
    <dbReference type="NCBI Taxonomy" id="13773"/>
    <lineage>
        <taxon>Archaea</taxon>
        <taxon>Thermoproteota</taxon>
        <taxon>Thermoprotei</taxon>
        <taxon>Thermoproteales</taxon>
        <taxon>Thermoproteaceae</taxon>
        <taxon>Pyrobaculum</taxon>
    </lineage>
</organism>
<dbReference type="Proteomes" id="UP000257123">
    <property type="component" value="Unassembled WGS sequence"/>
</dbReference>
<keyword evidence="1" id="KW-0812">Transmembrane</keyword>
<reference evidence="4 5" key="1">
    <citation type="submission" date="2017-07" db="EMBL/GenBank/DDBJ databases">
        <title>Draft genome sequence of aerobic hyperthermophilic archaea, Pyrobaculum aerophilum YKB31 and YKB32.</title>
        <authorList>
            <person name="Mochizuki T."/>
            <person name="Berliner A.J."/>
            <person name="Yoshida-Takashima Y."/>
            <person name="Takaki Y."/>
            <person name="Nunoura T."/>
            <person name="Takai K."/>
        </authorList>
    </citation>
    <scope>NUCLEOTIDE SEQUENCE [LARGE SCALE GENOMIC DNA]</scope>
    <source>
        <strain evidence="2 5">YKB31</strain>
        <strain evidence="3 4">YKB32</strain>
    </source>
</reference>
<evidence type="ECO:0000313" key="3">
    <source>
        <dbReference type="EMBL" id="RFB00419.1"/>
    </source>
</evidence>
<gene>
    <name evidence="2" type="ORF">CGL51_11260</name>
    <name evidence="3" type="ORF">CGL52_00750</name>
</gene>
<feature type="transmembrane region" description="Helical" evidence="1">
    <location>
        <begin position="12"/>
        <end position="30"/>
    </location>
</feature>
<keyword evidence="1" id="KW-0472">Membrane</keyword>
<name>A0A371QVB2_9CREN</name>
<proteinExistence type="predicted"/>
<dbReference type="AlphaFoldDB" id="A0A371QVB2"/>
<evidence type="ECO:0000313" key="2">
    <source>
        <dbReference type="EMBL" id="RFA94000.1"/>
    </source>
</evidence>
<accession>A0A371QVB2</accession>
<dbReference type="EMBL" id="NMUE01000045">
    <property type="protein sequence ID" value="RFA94000.1"/>
    <property type="molecule type" value="Genomic_DNA"/>
</dbReference>
<protein>
    <submittedName>
        <fullName evidence="2">Uncharacterized protein</fullName>
    </submittedName>
</protein>
<keyword evidence="1" id="KW-1133">Transmembrane helix</keyword>
<dbReference type="Proteomes" id="UP000256877">
    <property type="component" value="Unassembled WGS sequence"/>
</dbReference>
<dbReference type="EMBL" id="NMUF01000001">
    <property type="protein sequence ID" value="RFB00419.1"/>
    <property type="molecule type" value="Genomic_DNA"/>
</dbReference>
<evidence type="ECO:0000313" key="5">
    <source>
        <dbReference type="Proteomes" id="UP000257123"/>
    </source>
</evidence>
<evidence type="ECO:0000313" key="4">
    <source>
        <dbReference type="Proteomes" id="UP000256877"/>
    </source>
</evidence>